<dbReference type="KEGG" id="strr:EKD16_22375"/>
<dbReference type="AlphaFoldDB" id="A0A4P6Q643"/>
<dbReference type="RefSeq" id="WP_207391373.1">
    <property type="nucleotide sequence ID" value="NZ_CP036455.1"/>
</dbReference>
<proteinExistence type="predicted"/>
<name>A0A4P6Q643_9ACTN</name>
<organism evidence="1 2">
    <name type="scientific">Streptomonospora litoralis</name>
    <dbReference type="NCBI Taxonomy" id="2498135"/>
    <lineage>
        <taxon>Bacteria</taxon>
        <taxon>Bacillati</taxon>
        <taxon>Actinomycetota</taxon>
        <taxon>Actinomycetes</taxon>
        <taxon>Streptosporangiales</taxon>
        <taxon>Nocardiopsidaceae</taxon>
        <taxon>Streptomonospora</taxon>
    </lineage>
</organism>
<dbReference type="EMBL" id="CP036455">
    <property type="protein sequence ID" value="QBI56228.1"/>
    <property type="molecule type" value="Genomic_DNA"/>
</dbReference>
<accession>A0A4P6Q643</accession>
<sequence length="340" mass="36371">MKKNRPLVRQPERLWARVFKLLPDWDRISFADSEDGWSAYLVIDPDGEITHLLCAALYQQGAEGLPLSRLVRDASSILAGLEGAHEPVEQDEVAADESMSLAVRRMAGVLVALGAAERFRGSENDDCLRASPAGIRGLYDFYTAQGFTAYGCAELAAEPAELVVALVSSGLAGDEAVMSWIAARSQGQAAAELADLADRTDDSEHRAIALHMAVQETGETGLHTLYERADSSGAGGVRSWLATNGYLSVEKLDADDWLVGLLDNLESLIGLHDPQQPVPPELTGAESGLADTLAELPGLVHDKCASTRVRAGRIAEEFALAEIDPEITAAAERALVGLRE</sequence>
<keyword evidence="2" id="KW-1185">Reference proteome</keyword>
<evidence type="ECO:0000313" key="1">
    <source>
        <dbReference type="EMBL" id="QBI56228.1"/>
    </source>
</evidence>
<protein>
    <submittedName>
        <fullName evidence="1">Uncharacterized protein</fullName>
    </submittedName>
</protein>
<reference evidence="1 2" key="1">
    <citation type="submission" date="2019-02" db="EMBL/GenBank/DDBJ databases">
        <authorList>
            <person name="Khodamoradi S."/>
            <person name="Hahnke R.L."/>
            <person name="Kaempfer P."/>
            <person name="Schumann P."/>
            <person name="Rohde M."/>
            <person name="Steinert M."/>
            <person name="Luzhetskyy A."/>
            <person name="Wink J."/>
            <person name="Ruckert C."/>
        </authorList>
    </citation>
    <scope>NUCLEOTIDE SEQUENCE [LARGE SCALE GENOMIC DNA]</scope>
    <source>
        <strain evidence="1 2">M2</strain>
    </source>
</reference>
<dbReference type="Proteomes" id="UP000292235">
    <property type="component" value="Chromosome"/>
</dbReference>
<gene>
    <name evidence="1" type="ORF">EKD16_22375</name>
</gene>
<evidence type="ECO:0000313" key="2">
    <source>
        <dbReference type="Proteomes" id="UP000292235"/>
    </source>
</evidence>